<reference evidence="1 2" key="1">
    <citation type="submission" date="2018-05" db="EMBL/GenBank/DDBJ databases">
        <title>Genomic Encyclopedia of Type Strains, Phase IV (KMG-IV): sequencing the most valuable type-strain genomes for metagenomic binning, comparative biology and taxonomic classification.</title>
        <authorList>
            <person name="Goeker M."/>
        </authorList>
    </citation>
    <scope>NUCLEOTIDE SEQUENCE [LARGE SCALE GENOMIC DNA]</scope>
    <source>
        <strain evidence="1 2">DSM 24995</strain>
    </source>
</reference>
<dbReference type="Gene3D" id="3.40.190.10">
    <property type="entry name" value="Periplasmic binding protein-like II"/>
    <property type="match status" value="2"/>
</dbReference>
<gene>
    <name evidence="1" type="ORF">DFR60_11363</name>
</gene>
<evidence type="ECO:0000313" key="1">
    <source>
        <dbReference type="EMBL" id="PXX49678.1"/>
    </source>
</evidence>
<keyword evidence="2" id="KW-1185">Reference proteome</keyword>
<dbReference type="Pfam" id="PF01547">
    <property type="entry name" value="SBP_bac_1"/>
    <property type="match status" value="1"/>
</dbReference>
<dbReference type="RefSeq" id="WP_167437676.1">
    <property type="nucleotide sequence ID" value="NZ_QJKD01000013.1"/>
</dbReference>
<dbReference type="SUPFAM" id="SSF53850">
    <property type="entry name" value="Periplasmic binding protein-like II"/>
    <property type="match status" value="1"/>
</dbReference>
<dbReference type="AlphaFoldDB" id="A0A2V3XYL1"/>
<proteinExistence type="predicted"/>
<organism evidence="1 2">
    <name type="scientific">Hungatella effluvii</name>
    <dbReference type="NCBI Taxonomy" id="1096246"/>
    <lineage>
        <taxon>Bacteria</taxon>
        <taxon>Bacillati</taxon>
        <taxon>Bacillota</taxon>
        <taxon>Clostridia</taxon>
        <taxon>Lachnospirales</taxon>
        <taxon>Lachnospiraceae</taxon>
        <taxon>Hungatella</taxon>
    </lineage>
</organism>
<accession>A0A2V3XYL1</accession>
<dbReference type="PANTHER" id="PTHR43649">
    <property type="entry name" value="ARABINOSE-BINDING PROTEIN-RELATED"/>
    <property type="match status" value="1"/>
</dbReference>
<dbReference type="EMBL" id="QJKD01000013">
    <property type="protein sequence ID" value="PXX49678.1"/>
    <property type="molecule type" value="Genomic_DNA"/>
</dbReference>
<dbReference type="InterPro" id="IPR050490">
    <property type="entry name" value="Bact_solute-bd_prot1"/>
</dbReference>
<dbReference type="Proteomes" id="UP000248057">
    <property type="component" value="Unassembled WGS sequence"/>
</dbReference>
<comment type="caution">
    <text evidence="1">The sequence shown here is derived from an EMBL/GenBank/DDBJ whole genome shotgun (WGS) entry which is preliminary data.</text>
</comment>
<name>A0A2V3XYL1_9FIRM</name>
<sequence length="290" mass="33087">MRRLISRSAVPMLIVSLLVGVIYFLSSRIEVQMEQSATENVREIVQVIESSIAEIRRNDVTAAQRLTNFFSSEKDTVSLLMRMQENSPFARISFIPVNSDTGVNNWGKTFSLTSLPDWEEVPVKESAVTDVYMSDLGAWTYTIKYSMQMAIDEFERAHPEIRISYKSYTPMNAQEKSYDDAVCDRVRNNMGDDLYIMNPDVAYEMYREGYLADLSDLSAVPYLTNEALSQCTIDGNVISVPMTMICYGLFVNQDLLDKYGLELPKTKQDFLHCCEVLKKNGIMPMAANRW</sequence>
<evidence type="ECO:0000313" key="2">
    <source>
        <dbReference type="Proteomes" id="UP000248057"/>
    </source>
</evidence>
<dbReference type="GeneID" id="89689160"/>
<dbReference type="PANTHER" id="PTHR43649:SF12">
    <property type="entry name" value="DIACETYLCHITOBIOSE BINDING PROTEIN DASA"/>
    <property type="match status" value="1"/>
</dbReference>
<protein>
    <submittedName>
        <fullName evidence="1">Extracellular solute-binding protein</fullName>
    </submittedName>
</protein>
<dbReference type="InterPro" id="IPR006059">
    <property type="entry name" value="SBP"/>
</dbReference>